<protein>
    <submittedName>
        <fullName evidence="3">Uncharacterized protein</fullName>
    </submittedName>
</protein>
<keyword evidence="4" id="KW-1185">Reference proteome</keyword>
<comment type="caution">
    <text evidence="3">The sequence shown here is derived from an EMBL/GenBank/DDBJ whole genome shotgun (WGS) entry which is preliminary data.</text>
</comment>
<evidence type="ECO:0000313" key="3">
    <source>
        <dbReference type="EMBL" id="OAE32396.1"/>
    </source>
</evidence>
<dbReference type="Proteomes" id="UP000077202">
    <property type="component" value="Unassembled WGS sequence"/>
</dbReference>
<feature type="compositionally biased region" description="Basic and acidic residues" evidence="2">
    <location>
        <begin position="198"/>
        <end position="210"/>
    </location>
</feature>
<evidence type="ECO:0000313" key="4">
    <source>
        <dbReference type="Proteomes" id="UP000077202"/>
    </source>
</evidence>
<name>A0A176WJN2_MARPO</name>
<feature type="compositionally biased region" description="Basic and acidic residues" evidence="2">
    <location>
        <begin position="173"/>
        <end position="185"/>
    </location>
</feature>
<keyword evidence="1" id="KW-0175">Coiled coil</keyword>
<dbReference type="AlphaFoldDB" id="A0A176WJN2"/>
<feature type="region of interest" description="Disordered" evidence="2">
    <location>
        <begin position="171"/>
        <end position="210"/>
    </location>
</feature>
<dbReference type="EMBL" id="LVLJ01000837">
    <property type="protein sequence ID" value="OAE32396.1"/>
    <property type="molecule type" value="Genomic_DNA"/>
</dbReference>
<gene>
    <name evidence="3" type="ORF">AXG93_3671s1150</name>
</gene>
<reference evidence="3" key="1">
    <citation type="submission" date="2016-03" db="EMBL/GenBank/DDBJ databases">
        <title>Mechanisms controlling the formation of the plant cell surface in tip-growing cells are functionally conserved among land plants.</title>
        <authorList>
            <person name="Honkanen S."/>
            <person name="Jones V.A."/>
            <person name="Morieri G."/>
            <person name="Champion C."/>
            <person name="Hetherington A.J."/>
            <person name="Kelly S."/>
            <person name="Saint-Marcoux D."/>
            <person name="Proust H."/>
            <person name="Prescott H."/>
            <person name="Dolan L."/>
        </authorList>
    </citation>
    <scope>NUCLEOTIDE SEQUENCE [LARGE SCALE GENOMIC DNA]</scope>
    <source>
        <tissue evidence="3">Whole gametophyte</tissue>
    </source>
</reference>
<sequence>MVQEWSDKSASDADGLQGNLALLKIWDWKNVMGGVRDKIEISLLTVSVKVTRAQEKTYAIIFKKPRTCKIGYQTIREMGLLTVAEQKRFLLQTHAEDGDESRGVNEVNIDQDDIQLALPSARADSPIPTKLRSANVRARIKMKARRLLIDDEDSIEGSVVVSQGRLTSAEIAGTKKERPSEKDLLPSEWRPSTVLEEDPPKKTEEKEANTELEELADRVVEDAERTVIMPLQGLKVTLTSGLPDNYPIISKTKGKRTRAKVAASIETGKQVESLTTECAAAKASLQDEERQLQKSESVYSKLQKSLAEEKELQKSAEKACESLRSDIVTTRRATIDLRDRLKASRVAFNEESRCIDELTADLAKRD</sequence>
<proteinExistence type="predicted"/>
<evidence type="ECO:0000256" key="2">
    <source>
        <dbReference type="SAM" id="MobiDB-lite"/>
    </source>
</evidence>
<accession>A0A176WJN2</accession>
<organism evidence="3 4">
    <name type="scientific">Marchantia polymorpha subsp. ruderalis</name>
    <dbReference type="NCBI Taxonomy" id="1480154"/>
    <lineage>
        <taxon>Eukaryota</taxon>
        <taxon>Viridiplantae</taxon>
        <taxon>Streptophyta</taxon>
        <taxon>Embryophyta</taxon>
        <taxon>Marchantiophyta</taxon>
        <taxon>Marchantiopsida</taxon>
        <taxon>Marchantiidae</taxon>
        <taxon>Marchantiales</taxon>
        <taxon>Marchantiaceae</taxon>
        <taxon>Marchantia</taxon>
    </lineage>
</organism>
<feature type="coiled-coil region" evidence="1">
    <location>
        <begin position="271"/>
        <end position="326"/>
    </location>
</feature>
<evidence type="ECO:0000256" key="1">
    <source>
        <dbReference type="SAM" id="Coils"/>
    </source>
</evidence>